<comment type="cofactor">
    <cofactor evidence="1">
        <name>FAD</name>
        <dbReference type="ChEBI" id="CHEBI:57692"/>
    </cofactor>
</comment>
<evidence type="ECO:0000256" key="4">
    <source>
        <dbReference type="ARBA" id="ARBA00023002"/>
    </source>
</evidence>
<keyword evidence="7" id="KW-1185">Reference proteome</keyword>
<keyword evidence="2" id="KW-0285">Flavoprotein</keyword>
<dbReference type="InterPro" id="IPR036188">
    <property type="entry name" value="FAD/NAD-bd_sf"/>
</dbReference>
<proteinExistence type="predicted"/>
<keyword evidence="3" id="KW-0274">FAD</keyword>
<dbReference type="SUPFAM" id="SSF51905">
    <property type="entry name" value="FAD/NAD(P)-binding domain"/>
    <property type="match status" value="1"/>
</dbReference>
<evidence type="ECO:0000256" key="3">
    <source>
        <dbReference type="ARBA" id="ARBA00022827"/>
    </source>
</evidence>
<comment type="caution">
    <text evidence="6">The sequence shown here is derived from an EMBL/GenBank/DDBJ whole genome shotgun (WGS) entry which is preliminary data.</text>
</comment>
<dbReference type="EMBL" id="BSER01000001">
    <property type="protein sequence ID" value="GLJ94059.1"/>
    <property type="molecule type" value="Genomic_DNA"/>
</dbReference>
<reference evidence="6" key="2">
    <citation type="submission" date="2023-01" db="EMBL/GenBank/DDBJ databases">
        <authorList>
            <person name="Sun Q."/>
            <person name="Evtushenko L."/>
        </authorList>
    </citation>
    <scope>NUCLEOTIDE SEQUENCE</scope>
    <source>
        <strain evidence="6">VKM Ac-1940</strain>
    </source>
</reference>
<evidence type="ECO:0000256" key="2">
    <source>
        <dbReference type="ARBA" id="ARBA00022630"/>
    </source>
</evidence>
<dbReference type="GO" id="GO:0008115">
    <property type="term" value="F:sarcosine oxidase activity"/>
    <property type="evidence" value="ECO:0007669"/>
    <property type="project" value="TreeGrafter"/>
</dbReference>
<protein>
    <recommendedName>
        <fullName evidence="5">FAD dependent oxidoreductase domain-containing protein</fullName>
    </recommendedName>
</protein>
<evidence type="ECO:0000313" key="7">
    <source>
        <dbReference type="Proteomes" id="UP001142291"/>
    </source>
</evidence>
<dbReference type="GO" id="GO:0050660">
    <property type="term" value="F:flavin adenine dinucleotide binding"/>
    <property type="evidence" value="ECO:0007669"/>
    <property type="project" value="InterPro"/>
</dbReference>
<keyword evidence="4" id="KW-0560">Oxidoreductase</keyword>
<evidence type="ECO:0000313" key="6">
    <source>
        <dbReference type="EMBL" id="GLJ94059.1"/>
    </source>
</evidence>
<dbReference type="AlphaFoldDB" id="A0A9W6HKF7"/>
<dbReference type="Proteomes" id="UP001142291">
    <property type="component" value="Unassembled WGS sequence"/>
</dbReference>
<feature type="domain" description="FAD dependent oxidoreductase" evidence="5">
    <location>
        <begin position="7"/>
        <end position="260"/>
    </location>
</feature>
<name>A0A9W6HKF7_9MICO</name>
<evidence type="ECO:0000256" key="1">
    <source>
        <dbReference type="ARBA" id="ARBA00001974"/>
    </source>
</evidence>
<dbReference type="InterPro" id="IPR006076">
    <property type="entry name" value="FAD-dep_OxRdtase"/>
</dbReference>
<dbReference type="PANTHER" id="PTHR10961:SF7">
    <property type="entry name" value="FAD DEPENDENT OXIDOREDUCTASE DOMAIN-CONTAINING PROTEIN"/>
    <property type="match status" value="1"/>
</dbReference>
<organism evidence="6 7">
    <name type="scientific">Microbacterium dextranolyticum</name>
    <dbReference type="NCBI Taxonomy" id="36806"/>
    <lineage>
        <taxon>Bacteria</taxon>
        <taxon>Bacillati</taxon>
        <taxon>Actinomycetota</taxon>
        <taxon>Actinomycetes</taxon>
        <taxon>Micrococcales</taxon>
        <taxon>Microbacteriaceae</taxon>
        <taxon>Microbacterium</taxon>
    </lineage>
</organism>
<sequence>MSQTRVDVVFVGLGSIGAMALWRTALALKGTGKTALGIEQYGPLHAAGSYTGESRLFRVAAKEGRFFTPALLRSRELWHQLEAESGRRLLLEAGALSLAPSDHPDIAKTLQAIDEFDLQAEVLDAAALRSRFPQFAIEDDDLGILDPLGGGSRPEASVLSGIEAAERLGAQVWSGVEVQRIEPTGDGVRIATPRGEVVADRVIVTTGSWTTRLVPELTDLVTVASYGLTWLVPRHIEWFTPDRFPGFMRDLGDVHAFGVPPSTVSASRSART</sequence>
<evidence type="ECO:0000259" key="5">
    <source>
        <dbReference type="Pfam" id="PF01266"/>
    </source>
</evidence>
<gene>
    <name evidence="6" type="ORF">GCM10017591_01200</name>
</gene>
<dbReference type="PANTHER" id="PTHR10961">
    <property type="entry name" value="PEROXISOMAL SARCOSINE OXIDASE"/>
    <property type="match status" value="1"/>
</dbReference>
<accession>A0A9W6HKF7</accession>
<dbReference type="Pfam" id="PF01266">
    <property type="entry name" value="DAO"/>
    <property type="match status" value="1"/>
</dbReference>
<dbReference type="InterPro" id="IPR045170">
    <property type="entry name" value="MTOX"/>
</dbReference>
<reference evidence="6" key="1">
    <citation type="journal article" date="2014" name="Int. J. Syst. Evol. Microbiol.">
        <title>Complete genome sequence of Corynebacterium casei LMG S-19264T (=DSM 44701T), isolated from a smear-ripened cheese.</title>
        <authorList>
            <consortium name="US DOE Joint Genome Institute (JGI-PGF)"/>
            <person name="Walter F."/>
            <person name="Albersmeier A."/>
            <person name="Kalinowski J."/>
            <person name="Ruckert C."/>
        </authorList>
    </citation>
    <scope>NUCLEOTIDE SEQUENCE</scope>
    <source>
        <strain evidence="6">VKM Ac-1940</strain>
    </source>
</reference>
<dbReference type="Gene3D" id="3.50.50.60">
    <property type="entry name" value="FAD/NAD(P)-binding domain"/>
    <property type="match status" value="2"/>
</dbReference>